<protein>
    <submittedName>
        <fullName evidence="2">Polyisoprenoid-binding protein</fullName>
    </submittedName>
</protein>
<dbReference type="PANTHER" id="PTHR34406">
    <property type="entry name" value="PROTEIN YCEI"/>
    <property type="match status" value="1"/>
</dbReference>
<dbReference type="Gene3D" id="2.40.128.110">
    <property type="entry name" value="Lipid/polyisoprenoid-binding, YceI-like"/>
    <property type="match status" value="1"/>
</dbReference>
<keyword evidence="3" id="KW-1185">Reference proteome</keyword>
<comment type="caution">
    <text evidence="2">The sequence shown here is derived from an EMBL/GenBank/DDBJ whole genome shotgun (WGS) entry which is preliminary data.</text>
</comment>
<dbReference type="EMBL" id="QTJV01000010">
    <property type="protein sequence ID" value="RFM32234.1"/>
    <property type="molecule type" value="Genomic_DNA"/>
</dbReference>
<dbReference type="SMART" id="SM00867">
    <property type="entry name" value="YceI"/>
    <property type="match status" value="1"/>
</dbReference>
<evidence type="ECO:0000259" key="1">
    <source>
        <dbReference type="SMART" id="SM00867"/>
    </source>
</evidence>
<evidence type="ECO:0000313" key="2">
    <source>
        <dbReference type="EMBL" id="RFM32234.1"/>
    </source>
</evidence>
<dbReference type="InterPro" id="IPR007372">
    <property type="entry name" value="Lipid/polyisoprenoid-bd_YceI"/>
</dbReference>
<feature type="domain" description="Lipid/polyisoprenoid-binding YceI-like" evidence="1">
    <location>
        <begin position="5"/>
        <end position="175"/>
    </location>
</feature>
<dbReference type="AlphaFoldDB" id="A0A3E1NWL5"/>
<dbReference type="PANTHER" id="PTHR34406:SF1">
    <property type="entry name" value="PROTEIN YCEI"/>
    <property type="match status" value="1"/>
</dbReference>
<dbReference type="Proteomes" id="UP000261174">
    <property type="component" value="Unassembled WGS sequence"/>
</dbReference>
<dbReference type="InterPro" id="IPR036761">
    <property type="entry name" value="TTHA0802/YceI-like_sf"/>
</dbReference>
<gene>
    <name evidence="2" type="ORF">DXN04_26020</name>
</gene>
<reference evidence="2 3" key="1">
    <citation type="submission" date="2018-08" db="EMBL/GenBank/DDBJ databases">
        <title>Chitinophaga sp. K20C18050901, a novel bacterium isolated from forest soil.</title>
        <authorList>
            <person name="Wang C."/>
        </authorList>
    </citation>
    <scope>NUCLEOTIDE SEQUENCE [LARGE SCALE GENOMIC DNA]</scope>
    <source>
        <strain evidence="2 3">K20C18050901</strain>
    </source>
</reference>
<dbReference type="SUPFAM" id="SSF101874">
    <property type="entry name" value="YceI-like"/>
    <property type="match status" value="1"/>
</dbReference>
<sequence length="177" mass="19812">MNQQKWIIDPDHSGVQFKIKHLVISDVTGAFNNFNGGATFSDPHQIENAEVHFSLDVHSIDTNQEQRDAHLKSADFFDAAHFPQITFQSAYFRKMKDDKYSLAGTLTMKGISRPIELEAEYGGEAVDAFGRKKMGFEVKGNISRWEFGLTYNSVLEAGGLLLGEDVRLEANIQLVEG</sequence>
<organism evidence="2 3">
    <name type="scientific">Chitinophaga silvisoli</name>
    <dbReference type="NCBI Taxonomy" id="2291814"/>
    <lineage>
        <taxon>Bacteria</taxon>
        <taxon>Pseudomonadati</taxon>
        <taxon>Bacteroidota</taxon>
        <taxon>Chitinophagia</taxon>
        <taxon>Chitinophagales</taxon>
        <taxon>Chitinophagaceae</taxon>
        <taxon>Chitinophaga</taxon>
    </lineage>
</organism>
<proteinExistence type="predicted"/>
<name>A0A3E1NWL5_9BACT</name>
<dbReference type="RefSeq" id="WP_116856320.1">
    <property type="nucleotide sequence ID" value="NZ_QTJV01000010.1"/>
</dbReference>
<evidence type="ECO:0000313" key="3">
    <source>
        <dbReference type="Proteomes" id="UP000261174"/>
    </source>
</evidence>
<dbReference type="OrthoDB" id="9811006at2"/>
<accession>A0A3E1NWL5</accession>
<dbReference type="Pfam" id="PF04264">
    <property type="entry name" value="YceI"/>
    <property type="match status" value="1"/>
</dbReference>